<evidence type="ECO:0000256" key="5">
    <source>
        <dbReference type="ARBA" id="ARBA00022741"/>
    </source>
</evidence>
<dbReference type="PROSITE" id="PS00211">
    <property type="entry name" value="ABC_TRANSPORTER_1"/>
    <property type="match status" value="1"/>
</dbReference>
<dbReference type="PROSITE" id="PS50893">
    <property type="entry name" value="ABC_TRANSPORTER_2"/>
    <property type="match status" value="1"/>
</dbReference>
<feature type="domain" description="ABC transporter" evidence="8">
    <location>
        <begin position="7"/>
        <end position="253"/>
    </location>
</feature>
<sequence>MTDTPVLDIRDLTVGVPGRDLVRGVDLTLSAGERVGLVGESGSGKSLLSLAVMRLNPPPTRITSGSIRLAGRDHVTATEKELRQARGAAVAMVYQDPLTSLNPVRTVGRQIVEAVRAHADVSRAAARRRAVDLLGEVGIPDPAVRVDAYPHEFSGGMRQRVVIAMALAAEPAVLIADEPTTALDVTTQARILALLDRIADEHGTAVLFITHDLAVAAGFCRRVEVMRRGRIVESAPTDEVFAHPRHPYTRGLLDALCTLDVDPARPLAVLDDIEEDPR</sequence>
<dbReference type="SMART" id="SM00382">
    <property type="entry name" value="AAA"/>
    <property type="match status" value="1"/>
</dbReference>
<dbReference type="RefSeq" id="WP_203663613.1">
    <property type="nucleotide sequence ID" value="NZ_BAAAZM010000021.1"/>
</dbReference>
<comment type="similarity">
    <text evidence="2">Belongs to the ABC transporter superfamily.</text>
</comment>
<dbReference type="GO" id="GO:0005886">
    <property type="term" value="C:plasma membrane"/>
    <property type="evidence" value="ECO:0007669"/>
    <property type="project" value="UniProtKB-SubCell"/>
</dbReference>
<evidence type="ECO:0000259" key="8">
    <source>
        <dbReference type="PROSITE" id="PS50893"/>
    </source>
</evidence>
<dbReference type="PANTHER" id="PTHR43297">
    <property type="entry name" value="OLIGOPEPTIDE TRANSPORT ATP-BINDING PROTEIN APPD"/>
    <property type="match status" value="1"/>
</dbReference>
<dbReference type="InterPro" id="IPR003593">
    <property type="entry name" value="AAA+_ATPase"/>
</dbReference>
<dbReference type="FunFam" id="3.40.50.300:FF:000016">
    <property type="entry name" value="Oligopeptide ABC transporter ATP-binding component"/>
    <property type="match status" value="1"/>
</dbReference>
<protein>
    <submittedName>
        <fullName evidence="9">ABC di/oligopeptide transporter ATPase</fullName>
    </submittedName>
</protein>
<keyword evidence="4" id="KW-1003">Cell membrane</keyword>
<dbReference type="GO" id="GO:0015833">
    <property type="term" value="P:peptide transport"/>
    <property type="evidence" value="ECO:0007669"/>
    <property type="project" value="InterPro"/>
</dbReference>
<dbReference type="Proteomes" id="UP000612808">
    <property type="component" value="Unassembled WGS sequence"/>
</dbReference>
<evidence type="ECO:0000313" key="10">
    <source>
        <dbReference type="Proteomes" id="UP000612808"/>
    </source>
</evidence>
<dbReference type="InterPro" id="IPR013563">
    <property type="entry name" value="Oligopep_ABC_C"/>
</dbReference>
<dbReference type="PANTHER" id="PTHR43297:SF2">
    <property type="entry name" value="DIPEPTIDE TRANSPORT ATP-BINDING PROTEIN DPPD"/>
    <property type="match status" value="1"/>
</dbReference>
<comment type="caution">
    <text evidence="9">The sequence shown here is derived from an EMBL/GenBank/DDBJ whole genome shotgun (WGS) entry which is preliminary data.</text>
</comment>
<dbReference type="SUPFAM" id="SSF52540">
    <property type="entry name" value="P-loop containing nucleoside triphosphate hydrolases"/>
    <property type="match status" value="1"/>
</dbReference>
<evidence type="ECO:0000256" key="4">
    <source>
        <dbReference type="ARBA" id="ARBA00022475"/>
    </source>
</evidence>
<keyword evidence="10" id="KW-1185">Reference proteome</keyword>
<evidence type="ECO:0000256" key="1">
    <source>
        <dbReference type="ARBA" id="ARBA00004202"/>
    </source>
</evidence>
<evidence type="ECO:0000256" key="7">
    <source>
        <dbReference type="ARBA" id="ARBA00023136"/>
    </source>
</evidence>
<evidence type="ECO:0000256" key="6">
    <source>
        <dbReference type="ARBA" id="ARBA00022840"/>
    </source>
</evidence>
<dbReference type="InterPro" id="IPR003439">
    <property type="entry name" value="ABC_transporter-like_ATP-bd"/>
</dbReference>
<dbReference type="InterPro" id="IPR017871">
    <property type="entry name" value="ABC_transporter-like_CS"/>
</dbReference>
<organism evidence="9 10">
    <name type="scientific">Actinocatenispora rupis</name>
    <dbReference type="NCBI Taxonomy" id="519421"/>
    <lineage>
        <taxon>Bacteria</taxon>
        <taxon>Bacillati</taxon>
        <taxon>Actinomycetota</taxon>
        <taxon>Actinomycetes</taxon>
        <taxon>Micromonosporales</taxon>
        <taxon>Micromonosporaceae</taxon>
        <taxon>Actinocatenispora</taxon>
    </lineage>
</organism>
<dbReference type="Pfam" id="PF08352">
    <property type="entry name" value="oligo_HPY"/>
    <property type="match status" value="1"/>
</dbReference>
<evidence type="ECO:0000256" key="2">
    <source>
        <dbReference type="ARBA" id="ARBA00005417"/>
    </source>
</evidence>
<keyword evidence="6" id="KW-0067">ATP-binding</keyword>
<dbReference type="AlphaFoldDB" id="A0A8J3JBF5"/>
<dbReference type="InterPro" id="IPR027417">
    <property type="entry name" value="P-loop_NTPase"/>
</dbReference>
<dbReference type="CDD" id="cd03257">
    <property type="entry name" value="ABC_NikE_OppD_transporters"/>
    <property type="match status" value="1"/>
</dbReference>
<keyword evidence="3" id="KW-0813">Transport</keyword>
<name>A0A8J3JBF5_9ACTN</name>
<comment type="subcellular location">
    <subcellularLocation>
        <location evidence="1">Cell membrane</location>
        <topology evidence="1">Peripheral membrane protein</topology>
    </subcellularLocation>
</comment>
<keyword evidence="5" id="KW-0547">Nucleotide-binding</keyword>
<gene>
    <name evidence="9" type="ORF">Aru02nite_62360</name>
</gene>
<evidence type="ECO:0000256" key="3">
    <source>
        <dbReference type="ARBA" id="ARBA00022448"/>
    </source>
</evidence>
<proteinExistence type="inferred from homology"/>
<dbReference type="Pfam" id="PF00005">
    <property type="entry name" value="ABC_tran"/>
    <property type="match status" value="1"/>
</dbReference>
<evidence type="ECO:0000313" key="9">
    <source>
        <dbReference type="EMBL" id="GID15347.1"/>
    </source>
</evidence>
<dbReference type="Gene3D" id="3.40.50.300">
    <property type="entry name" value="P-loop containing nucleotide triphosphate hydrolases"/>
    <property type="match status" value="1"/>
</dbReference>
<dbReference type="EMBL" id="BOMB01000041">
    <property type="protein sequence ID" value="GID15347.1"/>
    <property type="molecule type" value="Genomic_DNA"/>
</dbReference>
<keyword evidence="7" id="KW-0472">Membrane</keyword>
<dbReference type="GO" id="GO:0016887">
    <property type="term" value="F:ATP hydrolysis activity"/>
    <property type="evidence" value="ECO:0007669"/>
    <property type="project" value="InterPro"/>
</dbReference>
<accession>A0A8J3JBF5</accession>
<dbReference type="InterPro" id="IPR050388">
    <property type="entry name" value="ABC_Ni/Peptide_Import"/>
</dbReference>
<reference evidence="9" key="1">
    <citation type="submission" date="2021-01" db="EMBL/GenBank/DDBJ databases">
        <title>Whole genome shotgun sequence of Actinocatenispora rupis NBRC 107355.</title>
        <authorList>
            <person name="Komaki H."/>
            <person name="Tamura T."/>
        </authorList>
    </citation>
    <scope>NUCLEOTIDE SEQUENCE</scope>
    <source>
        <strain evidence="9">NBRC 107355</strain>
    </source>
</reference>
<dbReference type="GO" id="GO:0005524">
    <property type="term" value="F:ATP binding"/>
    <property type="evidence" value="ECO:0007669"/>
    <property type="project" value="UniProtKB-KW"/>
</dbReference>